<evidence type="ECO:0000256" key="1">
    <source>
        <dbReference type="ARBA" id="ARBA00001668"/>
    </source>
</evidence>
<dbReference type="SUPFAM" id="SSF81624">
    <property type="entry name" value="N-terminal domain of MutM-like DNA repair proteins"/>
    <property type="match status" value="1"/>
</dbReference>
<feature type="domain" description="Formamidopyrimidine-DNA glycosylase catalytic" evidence="17">
    <location>
        <begin position="2"/>
        <end position="104"/>
    </location>
</feature>
<dbReference type="AlphaFoldDB" id="A0A7Y9LVE6"/>
<dbReference type="SMART" id="SM00898">
    <property type="entry name" value="Fapy_DNA_glyco"/>
    <property type="match status" value="1"/>
</dbReference>
<dbReference type="SUPFAM" id="SSF57716">
    <property type="entry name" value="Glucocorticoid receptor-like (DNA-binding domain)"/>
    <property type="match status" value="1"/>
</dbReference>
<dbReference type="PROSITE" id="PS51066">
    <property type="entry name" value="ZF_FPG_2"/>
    <property type="match status" value="1"/>
</dbReference>
<comment type="catalytic activity">
    <reaction evidence="1">
        <text>Hydrolysis of DNA containing ring-opened 7-methylguanine residues, releasing 2,6-diamino-4-hydroxy-5-(N-methyl)formamidopyrimidine.</text>
        <dbReference type="EC" id="3.2.2.23"/>
    </reaction>
</comment>
<evidence type="ECO:0000259" key="17">
    <source>
        <dbReference type="PROSITE" id="PS51068"/>
    </source>
</evidence>
<dbReference type="Proteomes" id="UP000521748">
    <property type="component" value="Unassembled WGS sequence"/>
</dbReference>
<dbReference type="InterPro" id="IPR012319">
    <property type="entry name" value="FPG_cat"/>
</dbReference>
<evidence type="ECO:0000256" key="11">
    <source>
        <dbReference type="ARBA" id="ARBA00023239"/>
    </source>
</evidence>
<keyword evidence="8" id="KW-0862">Zinc</keyword>
<evidence type="ECO:0000256" key="3">
    <source>
        <dbReference type="ARBA" id="ARBA00009409"/>
    </source>
</evidence>
<dbReference type="PANTHER" id="PTHR22993:SF9">
    <property type="entry name" value="FORMAMIDOPYRIMIDINE-DNA GLYCOSYLASE"/>
    <property type="match status" value="1"/>
</dbReference>
<keyword evidence="7 18" id="KW-0378">Hydrolase</keyword>
<evidence type="ECO:0000256" key="8">
    <source>
        <dbReference type="ARBA" id="ARBA00022833"/>
    </source>
</evidence>
<name>A0A7Y9LVE6_9MICC</name>
<dbReference type="GO" id="GO:0008270">
    <property type="term" value="F:zinc ion binding"/>
    <property type="evidence" value="ECO:0007669"/>
    <property type="project" value="UniProtKB-KW"/>
</dbReference>
<keyword evidence="5" id="KW-0227">DNA damage</keyword>
<evidence type="ECO:0000259" key="16">
    <source>
        <dbReference type="PROSITE" id="PS51066"/>
    </source>
</evidence>
<accession>A0A7Y9LVE6</accession>
<evidence type="ECO:0000256" key="6">
    <source>
        <dbReference type="ARBA" id="ARBA00022771"/>
    </source>
</evidence>
<dbReference type="SMART" id="SM01232">
    <property type="entry name" value="H2TH"/>
    <property type="match status" value="1"/>
</dbReference>
<evidence type="ECO:0000313" key="19">
    <source>
        <dbReference type="Proteomes" id="UP000521748"/>
    </source>
</evidence>
<gene>
    <name evidence="18" type="ORF">FHU41_002577</name>
</gene>
<dbReference type="GO" id="GO:0003684">
    <property type="term" value="F:damaged DNA binding"/>
    <property type="evidence" value="ECO:0007669"/>
    <property type="project" value="InterPro"/>
</dbReference>
<evidence type="ECO:0000256" key="10">
    <source>
        <dbReference type="ARBA" id="ARBA00023204"/>
    </source>
</evidence>
<dbReference type="InterPro" id="IPR015886">
    <property type="entry name" value="H2TH_FPG"/>
</dbReference>
<keyword evidence="9" id="KW-0238">DNA-binding</keyword>
<dbReference type="InterPro" id="IPR035937">
    <property type="entry name" value="FPG_N"/>
</dbReference>
<keyword evidence="19" id="KW-1185">Reference proteome</keyword>
<evidence type="ECO:0000313" key="18">
    <source>
        <dbReference type="EMBL" id="NYE96327.1"/>
    </source>
</evidence>
<dbReference type="PANTHER" id="PTHR22993">
    <property type="entry name" value="FORMAMIDOPYRIMIDINE-DNA GLYCOSYLASE"/>
    <property type="match status" value="1"/>
</dbReference>
<evidence type="ECO:0000256" key="2">
    <source>
        <dbReference type="ARBA" id="ARBA00001947"/>
    </source>
</evidence>
<dbReference type="EC" id="3.2.2.23" evidence="18"/>
<dbReference type="InterPro" id="IPR015887">
    <property type="entry name" value="DNA_glyclase_Znf_dom_DNA_BS"/>
</dbReference>
<keyword evidence="4" id="KW-0479">Metal-binding</keyword>
<dbReference type="SUPFAM" id="SSF46946">
    <property type="entry name" value="S13-like H2TH domain"/>
    <property type="match status" value="1"/>
</dbReference>
<protein>
    <submittedName>
        <fullName evidence="18">Formamidopyrimidine-DNA glycosylase</fullName>
        <ecNumber evidence="18">3.2.2.23</ecNumber>
        <ecNumber evidence="18">4.2.99.18</ecNumber>
    </submittedName>
</protein>
<organism evidence="18 19">
    <name type="scientific">Psychromicrobium silvestre</name>
    <dbReference type="NCBI Taxonomy" id="1645614"/>
    <lineage>
        <taxon>Bacteria</taxon>
        <taxon>Bacillati</taxon>
        <taxon>Actinomycetota</taxon>
        <taxon>Actinomycetes</taxon>
        <taxon>Micrococcales</taxon>
        <taxon>Micrococcaceae</taxon>
        <taxon>Psychromicrobium</taxon>
    </lineage>
</organism>
<dbReference type="GO" id="GO:0140078">
    <property type="term" value="F:class I DNA-(apurinic or apyrimidinic site) endonuclease activity"/>
    <property type="evidence" value="ECO:0007669"/>
    <property type="project" value="UniProtKB-EC"/>
</dbReference>
<dbReference type="PROSITE" id="PS01242">
    <property type="entry name" value="ZF_FPG_1"/>
    <property type="match status" value="1"/>
</dbReference>
<dbReference type="Pfam" id="PF06827">
    <property type="entry name" value="zf-FPG_IleRS"/>
    <property type="match status" value="1"/>
</dbReference>
<dbReference type="Gene3D" id="3.20.190.10">
    <property type="entry name" value="MutM-like, N-terminal"/>
    <property type="match status" value="1"/>
</dbReference>
<keyword evidence="6 15" id="KW-0863">Zinc-finger</keyword>
<evidence type="ECO:0000256" key="12">
    <source>
        <dbReference type="ARBA" id="ARBA00023268"/>
    </source>
</evidence>
<evidence type="ECO:0000256" key="5">
    <source>
        <dbReference type="ARBA" id="ARBA00022763"/>
    </source>
</evidence>
<evidence type="ECO:0000256" key="14">
    <source>
        <dbReference type="ARBA" id="ARBA00044632"/>
    </source>
</evidence>
<feature type="domain" description="FPG-type" evidence="16">
    <location>
        <begin position="247"/>
        <end position="281"/>
    </location>
</feature>
<evidence type="ECO:0000256" key="4">
    <source>
        <dbReference type="ARBA" id="ARBA00022723"/>
    </source>
</evidence>
<keyword evidence="13 18" id="KW-0326">Glycosidase</keyword>
<dbReference type="GO" id="GO:0034039">
    <property type="term" value="F:8-oxo-7,8-dihydroguanine DNA N-glycosylase activity"/>
    <property type="evidence" value="ECO:0007669"/>
    <property type="project" value="TreeGrafter"/>
</dbReference>
<dbReference type="PROSITE" id="PS51068">
    <property type="entry name" value="FPG_CAT"/>
    <property type="match status" value="1"/>
</dbReference>
<keyword evidence="10" id="KW-0234">DNA repair</keyword>
<dbReference type="RefSeq" id="WP_179389993.1">
    <property type="nucleotide sequence ID" value="NZ_JACBYQ010000002.1"/>
</dbReference>
<keyword evidence="12" id="KW-0511">Multifunctional enzyme</keyword>
<comment type="cofactor">
    <cofactor evidence="2">
        <name>Zn(2+)</name>
        <dbReference type="ChEBI" id="CHEBI:29105"/>
    </cofactor>
</comment>
<comment type="caution">
    <text evidence="18">The sequence shown here is derived from an EMBL/GenBank/DDBJ whole genome shotgun (WGS) entry which is preliminary data.</text>
</comment>
<evidence type="ECO:0000256" key="15">
    <source>
        <dbReference type="PROSITE-ProRule" id="PRU00391"/>
    </source>
</evidence>
<dbReference type="Gene3D" id="1.10.8.50">
    <property type="match status" value="1"/>
</dbReference>
<dbReference type="Pfam" id="PF01149">
    <property type="entry name" value="Fapy_DNA_glyco"/>
    <property type="match status" value="1"/>
</dbReference>
<dbReference type="InterPro" id="IPR010663">
    <property type="entry name" value="Znf_FPG/IleRS"/>
</dbReference>
<comment type="similarity">
    <text evidence="3">Belongs to the FPG family.</text>
</comment>
<reference evidence="18 19" key="1">
    <citation type="submission" date="2020-07" db="EMBL/GenBank/DDBJ databases">
        <title>Sequencing the genomes of 1000 actinobacteria strains.</title>
        <authorList>
            <person name="Klenk H.-P."/>
        </authorList>
    </citation>
    <scope>NUCLEOTIDE SEQUENCE [LARGE SCALE GENOMIC DNA]</scope>
    <source>
        <strain evidence="18 19">DSM 102047</strain>
    </source>
</reference>
<evidence type="ECO:0000256" key="9">
    <source>
        <dbReference type="ARBA" id="ARBA00023125"/>
    </source>
</evidence>
<dbReference type="EC" id="4.2.99.18" evidence="18"/>
<dbReference type="GO" id="GO:0006284">
    <property type="term" value="P:base-excision repair"/>
    <property type="evidence" value="ECO:0007669"/>
    <property type="project" value="InterPro"/>
</dbReference>
<dbReference type="InterPro" id="IPR000214">
    <property type="entry name" value="Znf_DNA_glyclase/AP_lyase"/>
</dbReference>
<proteinExistence type="inferred from homology"/>
<sequence>MPELPELVGLSTFLDTELHGVVLESLQIASFTALKTASPASDELLGRALQGVGRQGKFVDLRFGPSTTDDGELHLIFHLAKAGWLRFSRPDPAESASGKPLKPGGYITARLGFESARIDLTEAGTRKSLAIYVVRNPSDIPGIATLGPDPLAEDFTVETLAAILAPKRAQIKGVLRDQRMIAGIGNAYSDEILHLARLSPFAPSNSLSEEQIGVLFQSIKSILAEAIASTSGKPAAELKDAKRSGMRVHARTGEACPVCGDTIREVAFADRSLQYCPSCQTGGKLLADRRMSRLLK</sequence>
<dbReference type="Pfam" id="PF06831">
    <property type="entry name" value="H2TH"/>
    <property type="match status" value="1"/>
</dbReference>
<evidence type="ECO:0000256" key="7">
    <source>
        <dbReference type="ARBA" id="ARBA00022801"/>
    </source>
</evidence>
<dbReference type="EMBL" id="JACBYQ010000002">
    <property type="protein sequence ID" value="NYE96327.1"/>
    <property type="molecule type" value="Genomic_DNA"/>
</dbReference>
<evidence type="ECO:0000256" key="13">
    <source>
        <dbReference type="ARBA" id="ARBA00023295"/>
    </source>
</evidence>
<keyword evidence="11 18" id="KW-0456">Lyase</keyword>
<comment type="catalytic activity">
    <reaction evidence="14">
        <text>2'-deoxyribonucleotide-(2'-deoxyribose 5'-phosphate)-2'-deoxyribonucleotide-DNA = a 3'-end 2'-deoxyribonucleotide-(2,3-dehydro-2,3-deoxyribose 5'-phosphate)-DNA + a 5'-end 5'-phospho-2'-deoxyribonucleoside-DNA + H(+)</text>
        <dbReference type="Rhea" id="RHEA:66592"/>
        <dbReference type="Rhea" id="RHEA-COMP:13180"/>
        <dbReference type="Rhea" id="RHEA-COMP:16897"/>
        <dbReference type="Rhea" id="RHEA-COMP:17067"/>
        <dbReference type="ChEBI" id="CHEBI:15378"/>
        <dbReference type="ChEBI" id="CHEBI:136412"/>
        <dbReference type="ChEBI" id="CHEBI:157695"/>
        <dbReference type="ChEBI" id="CHEBI:167181"/>
        <dbReference type="EC" id="4.2.99.18"/>
    </reaction>
</comment>
<dbReference type="InterPro" id="IPR010979">
    <property type="entry name" value="Ribosomal_uS13-like_H2TH"/>
</dbReference>